<reference evidence="10 11" key="1">
    <citation type="journal article" date="2007" name="Nat. Biotechnol.">
        <title>Genome sequence of the lignocellulose-bioconverting and xylose-fermenting yeast Pichia stipitis.</title>
        <authorList>
            <person name="Jeffries T.W."/>
            <person name="Grigoriev I.V."/>
            <person name="Grimwood J."/>
            <person name="Laplaza J.M."/>
            <person name="Aerts A."/>
            <person name="Salamov A."/>
            <person name="Schmutz J."/>
            <person name="Lindquist E."/>
            <person name="Dehal P."/>
            <person name="Shapiro H."/>
            <person name="Jin Y.S."/>
            <person name="Passoth V."/>
            <person name="Richardson P.M."/>
        </authorList>
    </citation>
    <scope>NUCLEOTIDE SEQUENCE [LARGE SCALE GENOMIC DNA]</scope>
    <source>
        <strain evidence="11">ATCC 58785 / CBS 6054 / NBRC 10063 / NRRL Y-11545</strain>
    </source>
</reference>
<dbReference type="PANTHER" id="PTHR31646">
    <property type="entry name" value="ALPHA-1,2-MANNOSYLTRANSFERASE MNN2"/>
    <property type="match status" value="1"/>
</dbReference>
<dbReference type="InParanoid" id="A3LN30"/>
<gene>
    <name evidence="10" type="ORF">PICST_82041</name>
</gene>
<dbReference type="InterPro" id="IPR029044">
    <property type="entry name" value="Nucleotide-diphossugar_trans"/>
</dbReference>
<dbReference type="EMBL" id="CP000496">
    <property type="protein sequence ID" value="ABN64788.2"/>
    <property type="molecule type" value="Genomic_DNA"/>
</dbReference>
<dbReference type="STRING" id="322104.A3LN30"/>
<proteinExistence type="inferred from homology"/>
<sequence>MPKLSKILLIAGFLVTAINLSYVLHSYIYNTTSSSSSTSEDYTFVGYHQDKGNNFMVIEKHFDSIITDDTDVRQVWSFMNTDFASEKIDYNIKLINGYNYQNLIERTTDFTLVKLNGSYVDKFDAERKFISAFKKFFDELFTLIEDCDPEIETVNDEIHYAAAMEEEKYPHMEGKINVYGGHYRENYLDEPIRTKDMLANYLRLSDDEKTALKDSHKKFLDKMPTEWPADLTSYNKFNLFMKGDGIVYLGGGEYFQLAFLSIKTLRSNGSKLPVEVIVPTEEDYDVDFCNKLLPMLNGECKLISDFLPENIVHNITGYQLKNVALLVSSFERVLYLDADNIPIKNPDAFFNNKPFVNRHLVLWPDLWRRSTSPTFYDIADIKIDYNKRSRNSYFPGDARGALADKSKYSMHDCEGAIPEASSETGQILINKRVHFKTLILSMYYNFYGPNFYYPLLSQGAAGEGDKETFIAAAHKLNLPYYQVKEFNREFGPPNEFNHHQFFGMGQYDPIIDYIQSNEDDEEFLRLEETDKFVDYYNSKRPTYGHNDEDTVKNNYDYHMFQSSSLFFLHANWPKWFLEEVFIENYHGRGPLDADDLRRRLYDKDLPRELGGYDFEKVIVKNLKWCFCETTQFKLTGVPEDGTPERAKICKEIEAQLKYYEENKP</sequence>
<dbReference type="GO" id="GO:0046354">
    <property type="term" value="P:mannan biosynthetic process"/>
    <property type="evidence" value="ECO:0007669"/>
    <property type="project" value="TreeGrafter"/>
</dbReference>
<dbReference type="KEGG" id="pic:PICST_82041"/>
<dbReference type="AlphaFoldDB" id="A3LN30"/>
<protein>
    <recommendedName>
        <fullName evidence="12">Alpha-1,2-mannosyltransferase</fullName>
    </recommendedName>
</protein>
<accession>A3LN30</accession>
<dbReference type="GO" id="GO:0000026">
    <property type="term" value="F:alpha-1,2-mannosyltransferase activity"/>
    <property type="evidence" value="ECO:0007669"/>
    <property type="project" value="TreeGrafter"/>
</dbReference>
<evidence type="ECO:0000256" key="5">
    <source>
        <dbReference type="ARBA" id="ARBA00022692"/>
    </source>
</evidence>
<evidence type="ECO:0000256" key="7">
    <source>
        <dbReference type="ARBA" id="ARBA00022989"/>
    </source>
</evidence>
<dbReference type="GO" id="GO:0000139">
    <property type="term" value="C:Golgi membrane"/>
    <property type="evidence" value="ECO:0007669"/>
    <property type="project" value="UniProtKB-SubCell"/>
</dbReference>
<keyword evidence="4" id="KW-0808">Transferase</keyword>
<evidence type="ECO:0000313" key="10">
    <source>
        <dbReference type="EMBL" id="ABN64788.2"/>
    </source>
</evidence>
<organism evidence="10 11">
    <name type="scientific">Scheffersomyces stipitis (strain ATCC 58785 / CBS 6054 / NBRC 10063 / NRRL Y-11545)</name>
    <name type="common">Yeast</name>
    <name type="synonym">Pichia stipitis</name>
    <dbReference type="NCBI Taxonomy" id="322104"/>
    <lineage>
        <taxon>Eukaryota</taxon>
        <taxon>Fungi</taxon>
        <taxon>Dikarya</taxon>
        <taxon>Ascomycota</taxon>
        <taxon>Saccharomycotina</taxon>
        <taxon>Pichiomycetes</taxon>
        <taxon>Debaryomycetaceae</taxon>
        <taxon>Scheffersomyces</taxon>
    </lineage>
</organism>
<dbReference type="Proteomes" id="UP000002258">
    <property type="component" value="Chromosome 2"/>
</dbReference>
<dbReference type="GeneID" id="4836946"/>
<keyword evidence="6" id="KW-0735">Signal-anchor</keyword>
<evidence type="ECO:0000256" key="2">
    <source>
        <dbReference type="ARBA" id="ARBA00004922"/>
    </source>
</evidence>
<evidence type="ECO:0000256" key="4">
    <source>
        <dbReference type="ARBA" id="ARBA00022679"/>
    </source>
</evidence>
<comment type="subcellular location">
    <subcellularLocation>
        <location evidence="1">Golgi apparatus membrane</location>
        <topology evidence="1">Single-pass type II membrane protein</topology>
    </subcellularLocation>
</comment>
<dbReference type="SUPFAM" id="SSF53448">
    <property type="entry name" value="Nucleotide-diphospho-sugar transferases"/>
    <property type="match status" value="1"/>
</dbReference>
<dbReference type="Gene3D" id="3.90.550.10">
    <property type="entry name" value="Spore Coat Polysaccharide Biosynthesis Protein SpsA, Chain A"/>
    <property type="match status" value="1"/>
</dbReference>
<keyword evidence="9" id="KW-0472">Membrane</keyword>
<dbReference type="eggNOG" id="ENOG502SJ0W">
    <property type="taxonomic scope" value="Eukaryota"/>
</dbReference>
<comment type="pathway">
    <text evidence="2">Protein modification; protein glycosylation.</text>
</comment>
<keyword evidence="5" id="KW-0812">Transmembrane</keyword>
<evidence type="ECO:0000256" key="1">
    <source>
        <dbReference type="ARBA" id="ARBA00004323"/>
    </source>
</evidence>
<dbReference type="RefSeq" id="XP_001382817.2">
    <property type="nucleotide sequence ID" value="XM_001382780.1"/>
</dbReference>
<evidence type="ECO:0000256" key="9">
    <source>
        <dbReference type="ARBA" id="ARBA00023136"/>
    </source>
</evidence>
<evidence type="ECO:0000256" key="6">
    <source>
        <dbReference type="ARBA" id="ARBA00022968"/>
    </source>
</evidence>
<evidence type="ECO:0000256" key="3">
    <source>
        <dbReference type="ARBA" id="ARBA00009105"/>
    </source>
</evidence>
<evidence type="ECO:0000256" key="8">
    <source>
        <dbReference type="ARBA" id="ARBA00023034"/>
    </source>
</evidence>
<dbReference type="UniPathway" id="UPA00378"/>
<keyword evidence="11" id="KW-1185">Reference proteome</keyword>
<keyword evidence="7" id="KW-1133">Transmembrane helix</keyword>
<evidence type="ECO:0008006" key="12">
    <source>
        <dbReference type="Google" id="ProtNLM"/>
    </source>
</evidence>
<keyword evidence="8" id="KW-0333">Golgi apparatus</keyword>
<evidence type="ECO:0000313" key="11">
    <source>
        <dbReference type="Proteomes" id="UP000002258"/>
    </source>
</evidence>
<name>A3LN30_PICST</name>
<dbReference type="PANTHER" id="PTHR31646:SF1">
    <property type="entry name" value="ALPHA-1,2-MANNOSYLTRANSFERASE MNN2"/>
    <property type="match status" value="1"/>
</dbReference>
<dbReference type="InterPro" id="IPR022751">
    <property type="entry name" value="Alpha_mannosyltransferase"/>
</dbReference>
<dbReference type="OMA" id="FGMGQYD"/>
<dbReference type="OrthoDB" id="430354at2759"/>
<comment type="similarity">
    <text evidence="3">Belongs to the MNN1/MNT family.</text>
</comment>
<dbReference type="Pfam" id="PF11051">
    <property type="entry name" value="Mannosyl_trans3"/>
    <property type="match status" value="1"/>
</dbReference>
<dbReference type="HOGENOM" id="CLU_013298_1_0_1"/>